<keyword evidence="2" id="KW-1185">Reference proteome</keyword>
<sequence length="84" mass="8846">MSDTPEATARKATEKNALDLNALALLGTITAPGGRAALIRTPRGDIHRVTTGDRVAGARVTAITDGRVHLVQNGIARVYEMPRG</sequence>
<dbReference type="Proteomes" id="UP001191082">
    <property type="component" value="Unassembled WGS sequence"/>
</dbReference>
<name>A0ABY2XCM7_9RHOB</name>
<gene>
    <name evidence="1" type="ORF">FGK64_02020</name>
</gene>
<proteinExistence type="predicted"/>
<evidence type="ECO:0000313" key="2">
    <source>
        <dbReference type="Proteomes" id="UP001191082"/>
    </source>
</evidence>
<organism evidence="1 2">
    <name type="scientific">Arenibacterium halophilum</name>
    <dbReference type="NCBI Taxonomy" id="2583821"/>
    <lineage>
        <taxon>Bacteria</taxon>
        <taxon>Pseudomonadati</taxon>
        <taxon>Pseudomonadota</taxon>
        <taxon>Alphaproteobacteria</taxon>
        <taxon>Rhodobacterales</taxon>
        <taxon>Paracoccaceae</taxon>
        <taxon>Arenibacterium</taxon>
    </lineage>
</organism>
<protein>
    <submittedName>
        <fullName evidence="1">Pilus assembly protein PilP</fullName>
    </submittedName>
</protein>
<comment type="caution">
    <text evidence="1">The sequence shown here is derived from an EMBL/GenBank/DDBJ whole genome shotgun (WGS) entry which is preliminary data.</text>
</comment>
<dbReference type="RefSeq" id="WP_138862131.1">
    <property type="nucleotide sequence ID" value="NZ_VCPC01000001.1"/>
</dbReference>
<accession>A0ABY2XCM7</accession>
<dbReference type="Pfam" id="PF04351">
    <property type="entry name" value="PilP"/>
    <property type="match status" value="1"/>
</dbReference>
<reference evidence="1 2" key="1">
    <citation type="submission" date="2019-05" db="EMBL/GenBank/DDBJ databases">
        <title>Marivita sp. nov. isolated from sea sediment.</title>
        <authorList>
            <person name="Kim W."/>
        </authorList>
    </citation>
    <scope>NUCLEOTIDE SEQUENCE [LARGE SCALE GENOMIC DNA]</scope>
    <source>
        <strain evidence="1 2">CAU 1492</strain>
    </source>
</reference>
<dbReference type="EMBL" id="VCPC01000001">
    <property type="protein sequence ID" value="TMV14779.1"/>
    <property type="molecule type" value="Genomic_DNA"/>
</dbReference>
<dbReference type="Gene3D" id="2.30.30.830">
    <property type="match status" value="1"/>
</dbReference>
<dbReference type="InterPro" id="IPR007446">
    <property type="entry name" value="PilP"/>
</dbReference>
<evidence type="ECO:0000313" key="1">
    <source>
        <dbReference type="EMBL" id="TMV14779.1"/>
    </source>
</evidence>